<accession>W8KWL0</accession>
<evidence type="ECO:0000313" key="5">
    <source>
        <dbReference type="EMBL" id="AHK79961.1"/>
    </source>
</evidence>
<dbReference type="RefSeq" id="WP_025282473.1">
    <property type="nucleotide sequence ID" value="NZ_CP007268.1"/>
</dbReference>
<protein>
    <recommendedName>
        <fullName evidence="3">4a-hydroxytetrahydrobiopterin dehydratase</fullName>
        <ecNumber evidence="3">4.2.1.96</ecNumber>
    </recommendedName>
</protein>
<dbReference type="Pfam" id="PF01329">
    <property type="entry name" value="Pterin_4a"/>
    <property type="match status" value="1"/>
</dbReference>
<name>W8KWL0_9GAMM</name>
<dbReference type="InterPro" id="IPR001533">
    <property type="entry name" value="Pterin_deHydtase"/>
</dbReference>
<dbReference type="HOGENOM" id="CLU_179139_0_0_6"/>
<reference evidence="6" key="2">
    <citation type="submission" date="2014-02" db="EMBL/GenBank/DDBJ databases">
        <title>Draft Genome Sequence of extremely halophilic bacteria Halorhodospira halochloris.</title>
        <authorList>
            <person name="Singh K.S."/>
        </authorList>
    </citation>
    <scope>NUCLEOTIDE SEQUENCE [LARGE SCALE GENOMIC DNA]</scope>
    <source>
        <strain evidence="6">A</strain>
    </source>
</reference>
<dbReference type="PATRIC" id="fig|1354791.3.peg.3144"/>
<dbReference type="GO" id="GO:0008124">
    <property type="term" value="F:4-alpha-hydroxytetrahydrobiopterin dehydratase activity"/>
    <property type="evidence" value="ECO:0007669"/>
    <property type="project" value="UniProtKB-EC"/>
</dbReference>
<comment type="similarity">
    <text evidence="2">Belongs to the pterin-4-alpha-carbinolamine dehydratase family.</text>
</comment>
<dbReference type="EC" id="4.2.1.96" evidence="3"/>
<evidence type="ECO:0000256" key="1">
    <source>
        <dbReference type="ARBA" id="ARBA00001554"/>
    </source>
</evidence>
<sequence length="87" mass="10010">MNPEWIERQKPPRLERRLAFEDYEGTRHFLEKAAELSERSGIHPDISFGRTYVNITLHAEEGAQALSEAQRDFARDLDALAPTQEDA</sequence>
<reference evidence="5 6" key="1">
    <citation type="journal article" date="2014" name="J Genomics">
        <title>Draft Genome Sequence of the Extremely Halophilic Phototrophic Purple Sulfur Bacterium Halorhodospira halochloris.</title>
        <authorList>
            <person name="Singh K.S."/>
            <person name="Kirksey J."/>
            <person name="Hoff W.D."/>
            <person name="Deole R."/>
        </authorList>
    </citation>
    <scope>NUCLEOTIDE SEQUENCE [LARGE SCALE GENOMIC DNA]</scope>
    <source>
        <strain evidence="5 6">A</strain>
    </source>
</reference>
<keyword evidence="4" id="KW-0456">Lyase</keyword>
<dbReference type="AlphaFoldDB" id="W8KWL0"/>
<proteinExistence type="inferred from homology"/>
<evidence type="ECO:0000256" key="4">
    <source>
        <dbReference type="ARBA" id="ARBA00023239"/>
    </source>
</evidence>
<gene>
    <name evidence="5" type="ORF">M911_13270</name>
</gene>
<comment type="catalytic activity">
    <reaction evidence="1">
        <text>(4aS,6R)-4a-hydroxy-L-erythro-5,6,7,8-tetrahydrobiopterin = (6R)-L-erythro-6,7-dihydrobiopterin + H2O</text>
        <dbReference type="Rhea" id="RHEA:11920"/>
        <dbReference type="ChEBI" id="CHEBI:15377"/>
        <dbReference type="ChEBI" id="CHEBI:15642"/>
        <dbReference type="ChEBI" id="CHEBI:43120"/>
        <dbReference type="EC" id="4.2.1.96"/>
    </reaction>
</comment>
<dbReference type="GO" id="GO:0006729">
    <property type="term" value="P:tetrahydrobiopterin biosynthetic process"/>
    <property type="evidence" value="ECO:0007669"/>
    <property type="project" value="InterPro"/>
</dbReference>
<dbReference type="EMBL" id="CP007268">
    <property type="protein sequence ID" value="AHK79961.1"/>
    <property type="molecule type" value="Genomic_DNA"/>
</dbReference>
<evidence type="ECO:0000313" key="6">
    <source>
        <dbReference type="Proteomes" id="UP000019442"/>
    </source>
</evidence>
<dbReference type="SUPFAM" id="SSF55248">
    <property type="entry name" value="PCD-like"/>
    <property type="match status" value="1"/>
</dbReference>
<dbReference type="Proteomes" id="UP000019442">
    <property type="component" value="Chromosome"/>
</dbReference>
<dbReference type="OrthoDB" id="5297462at2"/>
<dbReference type="KEGG" id="hhc:M911_13270"/>
<evidence type="ECO:0000256" key="2">
    <source>
        <dbReference type="ARBA" id="ARBA00006472"/>
    </source>
</evidence>
<keyword evidence="6" id="KW-1185">Reference proteome</keyword>
<dbReference type="Gene3D" id="3.30.1360.20">
    <property type="entry name" value="Transcriptional coactivator/pterin dehydratase"/>
    <property type="match status" value="1"/>
</dbReference>
<evidence type="ECO:0000256" key="3">
    <source>
        <dbReference type="ARBA" id="ARBA00013252"/>
    </source>
</evidence>
<dbReference type="InterPro" id="IPR036428">
    <property type="entry name" value="PCD_sf"/>
</dbReference>
<organism evidence="5 6">
    <name type="scientific">Ectothiorhodospira haloalkaliphila</name>
    <dbReference type="NCBI Taxonomy" id="421628"/>
    <lineage>
        <taxon>Bacteria</taxon>
        <taxon>Pseudomonadati</taxon>
        <taxon>Pseudomonadota</taxon>
        <taxon>Gammaproteobacteria</taxon>
        <taxon>Chromatiales</taxon>
        <taxon>Ectothiorhodospiraceae</taxon>
        <taxon>Ectothiorhodospira</taxon>
    </lineage>
</organism>